<dbReference type="SMART" id="SM00213">
    <property type="entry name" value="UBQ"/>
    <property type="match status" value="1"/>
</dbReference>
<protein>
    <recommendedName>
        <fullName evidence="5">Ubiquitin-like domain-containing protein</fullName>
    </recommendedName>
</protein>
<dbReference type="CDD" id="cd01796">
    <property type="entry name" value="Ubl_Ddi1_like"/>
    <property type="match status" value="1"/>
</dbReference>
<dbReference type="EMBL" id="MU070326">
    <property type="protein sequence ID" value="KAF5828297.1"/>
    <property type="molecule type" value="Genomic_DNA"/>
</dbReference>
<evidence type="ECO:0000313" key="7">
    <source>
        <dbReference type="Proteomes" id="UP000815325"/>
    </source>
</evidence>
<keyword evidence="2" id="KW-0645">Protease</keyword>
<accession>A0ABQ7G115</accession>
<dbReference type="InterPro" id="IPR000626">
    <property type="entry name" value="Ubiquitin-like_dom"/>
</dbReference>
<comment type="caution">
    <text evidence="6">The sequence shown here is derived from an EMBL/GenBank/DDBJ whole genome shotgun (WGS) entry which is preliminary data.</text>
</comment>
<comment type="similarity">
    <text evidence="1">Belongs to the DDI1 family.</text>
</comment>
<sequence>MQLTIVHGENLVTVQVDENMSLETLKAILEAETNIPAGRQFLLLGTNPLRDNNAVLSACGINDGDVLQ</sequence>
<dbReference type="InterPro" id="IPR033882">
    <property type="entry name" value="DDI1_N"/>
</dbReference>
<gene>
    <name evidence="6" type="ORF">DUNSADRAFT_17845</name>
</gene>
<evidence type="ECO:0000256" key="4">
    <source>
        <dbReference type="ARBA" id="ARBA00022801"/>
    </source>
</evidence>
<dbReference type="PROSITE" id="PS50053">
    <property type="entry name" value="UBIQUITIN_2"/>
    <property type="match status" value="1"/>
</dbReference>
<evidence type="ECO:0000313" key="6">
    <source>
        <dbReference type="EMBL" id="KAF5828297.1"/>
    </source>
</evidence>
<dbReference type="InterPro" id="IPR029071">
    <property type="entry name" value="Ubiquitin-like_domsf"/>
</dbReference>
<name>A0ABQ7G115_DUNSA</name>
<proteinExistence type="inferred from homology"/>
<reference evidence="6" key="1">
    <citation type="submission" date="2017-08" db="EMBL/GenBank/DDBJ databases">
        <authorList>
            <person name="Polle J.E."/>
            <person name="Barry K."/>
            <person name="Cushman J."/>
            <person name="Schmutz J."/>
            <person name="Tran D."/>
            <person name="Hathwaick L.T."/>
            <person name="Yim W.C."/>
            <person name="Jenkins J."/>
            <person name="Mckie-Krisberg Z.M."/>
            <person name="Prochnik S."/>
            <person name="Lindquist E."/>
            <person name="Dockter R.B."/>
            <person name="Adam C."/>
            <person name="Molina H."/>
            <person name="Bunkerborg J."/>
            <person name="Jin E."/>
            <person name="Buchheim M."/>
            <person name="Magnuson J."/>
        </authorList>
    </citation>
    <scope>NUCLEOTIDE SEQUENCE</scope>
    <source>
        <strain evidence="6">CCAP 19/18</strain>
    </source>
</reference>
<dbReference type="Proteomes" id="UP000815325">
    <property type="component" value="Unassembled WGS sequence"/>
</dbReference>
<feature type="domain" description="Ubiquitin-like" evidence="5">
    <location>
        <begin position="1"/>
        <end position="68"/>
    </location>
</feature>
<dbReference type="Gene3D" id="3.10.20.90">
    <property type="entry name" value="Phosphatidylinositol 3-kinase Catalytic Subunit, Chain A, domain 1"/>
    <property type="match status" value="1"/>
</dbReference>
<dbReference type="Pfam" id="PF00240">
    <property type="entry name" value="ubiquitin"/>
    <property type="match status" value="1"/>
</dbReference>
<evidence type="ECO:0000256" key="1">
    <source>
        <dbReference type="ARBA" id="ARBA00009136"/>
    </source>
</evidence>
<organism evidence="6 7">
    <name type="scientific">Dunaliella salina</name>
    <name type="common">Green alga</name>
    <name type="synonym">Protococcus salinus</name>
    <dbReference type="NCBI Taxonomy" id="3046"/>
    <lineage>
        <taxon>Eukaryota</taxon>
        <taxon>Viridiplantae</taxon>
        <taxon>Chlorophyta</taxon>
        <taxon>core chlorophytes</taxon>
        <taxon>Chlorophyceae</taxon>
        <taxon>CS clade</taxon>
        <taxon>Chlamydomonadales</taxon>
        <taxon>Dunaliellaceae</taxon>
        <taxon>Dunaliella</taxon>
    </lineage>
</organism>
<keyword evidence="7" id="KW-1185">Reference proteome</keyword>
<evidence type="ECO:0000256" key="3">
    <source>
        <dbReference type="ARBA" id="ARBA00022750"/>
    </source>
</evidence>
<evidence type="ECO:0000259" key="5">
    <source>
        <dbReference type="PROSITE" id="PS50053"/>
    </source>
</evidence>
<keyword evidence="4" id="KW-0378">Hydrolase</keyword>
<feature type="non-terminal residue" evidence="6">
    <location>
        <position position="68"/>
    </location>
</feature>
<evidence type="ECO:0000256" key="2">
    <source>
        <dbReference type="ARBA" id="ARBA00022670"/>
    </source>
</evidence>
<keyword evidence="3" id="KW-0064">Aspartyl protease</keyword>
<dbReference type="SUPFAM" id="SSF54236">
    <property type="entry name" value="Ubiquitin-like"/>
    <property type="match status" value="1"/>
</dbReference>